<gene>
    <name evidence="1" type="ORF">GSPATT00008293001</name>
</gene>
<reference evidence="1 2" key="1">
    <citation type="journal article" date="2006" name="Nature">
        <title>Global trends of whole-genome duplications revealed by the ciliate Paramecium tetraurelia.</title>
        <authorList>
            <consortium name="Genoscope"/>
            <person name="Aury J.-M."/>
            <person name="Jaillon O."/>
            <person name="Duret L."/>
            <person name="Noel B."/>
            <person name="Jubin C."/>
            <person name="Porcel B.M."/>
            <person name="Segurens B."/>
            <person name="Daubin V."/>
            <person name="Anthouard V."/>
            <person name="Aiach N."/>
            <person name="Arnaiz O."/>
            <person name="Billaut A."/>
            <person name="Beisson J."/>
            <person name="Blanc I."/>
            <person name="Bouhouche K."/>
            <person name="Camara F."/>
            <person name="Duharcourt S."/>
            <person name="Guigo R."/>
            <person name="Gogendeau D."/>
            <person name="Katinka M."/>
            <person name="Keller A.-M."/>
            <person name="Kissmehl R."/>
            <person name="Klotz C."/>
            <person name="Koll F."/>
            <person name="Le Moue A."/>
            <person name="Lepere C."/>
            <person name="Malinsky S."/>
            <person name="Nowacki M."/>
            <person name="Nowak J.K."/>
            <person name="Plattner H."/>
            <person name="Poulain J."/>
            <person name="Ruiz F."/>
            <person name="Serrano V."/>
            <person name="Zagulski M."/>
            <person name="Dessen P."/>
            <person name="Betermier M."/>
            <person name="Weissenbach J."/>
            <person name="Scarpelli C."/>
            <person name="Schachter V."/>
            <person name="Sperling L."/>
            <person name="Meyer E."/>
            <person name="Cohen J."/>
            <person name="Wincker P."/>
        </authorList>
    </citation>
    <scope>NUCLEOTIDE SEQUENCE [LARGE SCALE GENOMIC DNA]</scope>
    <source>
        <strain evidence="1 2">Stock d4-2</strain>
    </source>
</reference>
<organism evidence="1 2">
    <name type="scientific">Paramecium tetraurelia</name>
    <dbReference type="NCBI Taxonomy" id="5888"/>
    <lineage>
        <taxon>Eukaryota</taxon>
        <taxon>Sar</taxon>
        <taxon>Alveolata</taxon>
        <taxon>Ciliophora</taxon>
        <taxon>Intramacronucleata</taxon>
        <taxon>Oligohymenophorea</taxon>
        <taxon>Peniculida</taxon>
        <taxon>Parameciidae</taxon>
        <taxon>Paramecium</taxon>
    </lineage>
</organism>
<accession>A0CLZ7</accession>
<proteinExistence type="predicted"/>
<sequence>MLRNKDEEIKRENVIPFKLVHHEFSQLKDKQNQRNQLLNNNKKNKCKQIYKGRGQVQRQDFGSSQPLIQQLRYKIKPQFVLFFKPNHEEMQIYLEQQIDEQFSIQGDNFKVSYFKQSLVIDFIKRRVIQTQEYKFSFEIELGRIIAEITVYEID</sequence>
<dbReference type="AlphaFoldDB" id="A0CLZ7"/>
<name>A0CLZ7_PARTE</name>
<dbReference type="HOGENOM" id="CLU_1707688_0_0_1"/>
<dbReference type="Proteomes" id="UP000000600">
    <property type="component" value="Unassembled WGS sequence"/>
</dbReference>
<dbReference type="InParanoid" id="A0CLZ7"/>
<keyword evidence="2" id="KW-1185">Reference proteome</keyword>
<dbReference type="EMBL" id="CT868108">
    <property type="protein sequence ID" value="CAK71814.1"/>
    <property type="molecule type" value="Genomic_DNA"/>
</dbReference>
<dbReference type="KEGG" id="ptm:GSPATT00008293001"/>
<protein>
    <submittedName>
        <fullName evidence="1">Uncharacterized protein</fullName>
    </submittedName>
</protein>
<dbReference type="RefSeq" id="XP_001439211.1">
    <property type="nucleotide sequence ID" value="XM_001439174.1"/>
</dbReference>
<dbReference type="GeneID" id="5024996"/>
<evidence type="ECO:0000313" key="1">
    <source>
        <dbReference type="EMBL" id="CAK71814.1"/>
    </source>
</evidence>
<evidence type="ECO:0000313" key="2">
    <source>
        <dbReference type="Proteomes" id="UP000000600"/>
    </source>
</evidence>